<reference evidence="2 3" key="1">
    <citation type="journal article" date="2011" name="J. Bacteriol.">
        <title>Genome Sequence of Lactobacillus ruminis SPM0211, Isolated from a Fecal Sample from a Healthy Korean.</title>
        <authorList>
            <person name="Lee S."/>
            <person name="Cho Y.J."/>
            <person name="Lee A.H."/>
            <person name="Chun J."/>
            <person name="Ha N.J."/>
            <person name="Ko G."/>
        </authorList>
    </citation>
    <scope>NUCLEOTIDE SEQUENCE [LARGE SCALE GENOMIC DNA]</scope>
    <source>
        <strain evidence="2 3">SPM0211</strain>
    </source>
</reference>
<evidence type="ECO:0000313" key="3">
    <source>
        <dbReference type="Proteomes" id="UP000002971"/>
    </source>
</evidence>
<gene>
    <name evidence="2" type="ORF">LRU_01885</name>
</gene>
<comment type="caution">
    <text evidence="2">The sequence shown here is derived from an EMBL/GenBank/DDBJ whole genome shotgun (WGS) entry which is preliminary data.</text>
</comment>
<protein>
    <recommendedName>
        <fullName evidence="4">Relaxase</fullName>
    </recommendedName>
</protein>
<evidence type="ECO:0000256" key="1">
    <source>
        <dbReference type="SAM" id="Coils"/>
    </source>
</evidence>
<dbReference type="Proteomes" id="UP000002971">
    <property type="component" value="Unassembled WGS sequence"/>
</dbReference>
<keyword evidence="1" id="KW-0175">Coiled coil</keyword>
<organism evidence="2 3">
    <name type="scientific">Ligilactobacillus ruminis SPM0211</name>
    <dbReference type="NCBI Taxonomy" id="1040964"/>
    <lineage>
        <taxon>Bacteria</taxon>
        <taxon>Bacillati</taxon>
        <taxon>Bacillota</taxon>
        <taxon>Bacilli</taxon>
        <taxon>Lactobacillales</taxon>
        <taxon>Lactobacillaceae</taxon>
        <taxon>Ligilactobacillus</taxon>
    </lineage>
</organism>
<evidence type="ECO:0008006" key="4">
    <source>
        <dbReference type="Google" id="ProtNLM"/>
    </source>
</evidence>
<sequence length="135" mass="16153">MKDAEKRLAEIAVLKTHIINYAKTRGVYVAYRKSCYSKKFFEAHREEITLHKASKTAFSRIPKEQKIGGKLPTIKQFSQEYGQILAEKKRLYKEYREAMEEMKTYTMAKHNIDGFLEKSNREEKDHYKKRRNIDR</sequence>
<name>F7R2G5_9LACO</name>
<feature type="coiled-coil region" evidence="1">
    <location>
        <begin position="81"/>
        <end position="108"/>
    </location>
</feature>
<proteinExistence type="predicted"/>
<dbReference type="AlphaFoldDB" id="F7R2G5"/>
<accession>F7R2G5</accession>
<evidence type="ECO:0000313" key="2">
    <source>
        <dbReference type="EMBL" id="EGM50205.1"/>
    </source>
</evidence>
<dbReference type="EMBL" id="AFOJ01000007">
    <property type="protein sequence ID" value="EGM50205.1"/>
    <property type="molecule type" value="Genomic_DNA"/>
</dbReference>